<dbReference type="InterPro" id="IPR005331">
    <property type="entry name" value="Sulfotransferase"/>
</dbReference>
<dbReference type="OrthoDB" id="1407035at2"/>
<dbReference type="InterPro" id="IPR027417">
    <property type="entry name" value="P-loop_NTPase"/>
</dbReference>
<sequence length="258" mass="29671">MQKISDAASQFERRFSPQHVAANTFNDPADIILFMHIPKTAGMSVGKALQNAFDIFHPVSWENTGKSFRQKTKQALYIRTKEHTGEGPVRQVLMGHFGWGDVMFWKNHELPIKCATIIRDPLARFVSNYRYNCSERHPQHEAFKARFPTLEDYAQQLPNDYQLNLMIGPFYSFDDALEKLSRTYSFIGITEHLGASLDHFRNSHGLAALPEHRENSGENRSEEIPDSVRNLIAEKSHNDMRLHQLIQGFYAAPQDIKI</sequence>
<reference evidence="1 2" key="1">
    <citation type="submission" date="2016-10" db="EMBL/GenBank/DDBJ databases">
        <authorList>
            <person name="de Groot N.N."/>
        </authorList>
    </citation>
    <scope>NUCLEOTIDE SEQUENCE [LARGE SCALE GENOMIC DNA]</scope>
    <source>
        <strain evidence="1 2">U95</strain>
    </source>
</reference>
<evidence type="ECO:0000313" key="1">
    <source>
        <dbReference type="EMBL" id="SCZ71915.1"/>
    </source>
</evidence>
<dbReference type="Gene3D" id="3.40.50.300">
    <property type="entry name" value="P-loop containing nucleotide triphosphate hydrolases"/>
    <property type="match status" value="1"/>
</dbReference>
<dbReference type="SUPFAM" id="SSF52540">
    <property type="entry name" value="P-loop containing nucleoside triphosphate hydrolases"/>
    <property type="match status" value="1"/>
</dbReference>
<dbReference type="GO" id="GO:0016020">
    <property type="term" value="C:membrane"/>
    <property type="evidence" value="ECO:0007669"/>
    <property type="project" value="InterPro"/>
</dbReference>
<organism evidence="1 2">
    <name type="scientific">Epibacterium ulvae</name>
    <dbReference type="NCBI Taxonomy" id="1156985"/>
    <lineage>
        <taxon>Bacteria</taxon>
        <taxon>Pseudomonadati</taxon>
        <taxon>Pseudomonadota</taxon>
        <taxon>Alphaproteobacteria</taxon>
        <taxon>Rhodobacterales</taxon>
        <taxon>Roseobacteraceae</taxon>
        <taxon>Epibacterium</taxon>
    </lineage>
</organism>
<dbReference type="RefSeq" id="WP_090220806.1">
    <property type="nucleotide sequence ID" value="NZ_CANMPF010000013.1"/>
</dbReference>
<dbReference type="EMBL" id="FMWG01000013">
    <property type="protein sequence ID" value="SCZ71915.1"/>
    <property type="molecule type" value="Genomic_DNA"/>
</dbReference>
<dbReference type="AlphaFoldDB" id="A0A1G5RCY3"/>
<keyword evidence="1" id="KW-0808">Transferase</keyword>
<dbReference type="Pfam" id="PF03567">
    <property type="entry name" value="Sulfotransfer_2"/>
    <property type="match status" value="1"/>
</dbReference>
<accession>A0A1G5RCY3</accession>
<dbReference type="GO" id="GO:0008146">
    <property type="term" value="F:sulfotransferase activity"/>
    <property type="evidence" value="ECO:0007669"/>
    <property type="project" value="InterPro"/>
</dbReference>
<protein>
    <submittedName>
        <fullName evidence="1">Sulfotransferase family protein</fullName>
    </submittedName>
</protein>
<proteinExistence type="predicted"/>
<keyword evidence="2" id="KW-1185">Reference proteome</keyword>
<evidence type="ECO:0000313" key="2">
    <source>
        <dbReference type="Proteomes" id="UP000198767"/>
    </source>
</evidence>
<dbReference type="STRING" id="1156985.SAMN04488118_11330"/>
<gene>
    <name evidence="1" type="ORF">SAMN04488118_11330</name>
</gene>
<name>A0A1G5RCY3_9RHOB</name>
<dbReference type="Proteomes" id="UP000198767">
    <property type="component" value="Unassembled WGS sequence"/>
</dbReference>